<evidence type="ECO:0000256" key="9">
    <source>
        <dbReference type="ARBA" id="ARBA00022977"/>
    </source>
</evidence>
<dbReference type="EC" id="2.8.1.4" evidence="14 19"/>
<evidence type="ECO:0000256" key="19">
    <source>
        <dbReference type="HAMAP-Rule" id="MF_00021"/>
    </source>
</evidence>
<keyword evidence="6 19" id="KW-0547">Nucleotide-binding</keyword>
<dbReference type="Gene3D" id="3.30.2130.30">
    <property type="match status" value="1"/>
</dbReference>
<evidence type="ECO:0000256" key="12">
    <source>
        <dbReference type="ARBA" id="ARBA00058382"/>
    </source>
</evidence>
<dbReference type="InterPro" id="IPR020536">
    <property type="entry name" value="ThiI_AANH"/>
</dbReference>
<evidence type="ECO:0000256" key="17">
    <source>
        <dbReference type="ARBA" id="ARBA00077849"/>
    </source>
</evidence>
<comment type="subcellular location">
    <subcellularLocation>
        <location evidence="1 19">Cytoplasm</location>
    </subcellularLocation>
</comment>
<dbReference type="SMART" id="SM00981">
    <property type="entry name" value="THUMP"/>
    <property type="match status" value="1"/>
</dbReference>
<dbReference type="STRING" id="118967.SAMN02745191_2380"/>
<evidence type="ECO:0000256" key="7">
    <source>
        <dbReference type="ARBA" id="ARBA00022840"/>
    </source>
</evidence>
<dbReference type="GO" id="GO:0000049">
    <property type="term" value="F:tRNA binding"/>
    <property type="evidence" value="ECO:0007669"/>
    <property type="project" value="UniProtKB-UniRule"/>
</dbReference>
<dbReference type="GO" id="GO:0052837">
    <property type="term" value="P:thiazole biosynthetic process"/>
    <property type="evidence" value="ECO:0007669"/>
    <property type="project" value="TreeGrafter"/>
</dbReference>
<dbReference type="GO" id="GO:0005829">
    <property type="term" value="C:cytosol"/>
    <property type="evidence" value="ECO:0007669"/>
    <property type="project" value="TreeGrafter"/>
</dbReference>
<keyword evidence="22" id="KW-1185">Reference proteome</keyword>
<dbReference type="InterPro" id="IPR054173">
    <property type="entry name" value="ThiI_fer"/>
</dbReference>
<feature type="binding site" evidence="19">
    <location>
        <begin position="181"/>
        <end position="182"/>
    </location>
    <ligand>
        <name>ATP</name>
        <dbReference type="ChEBI" id="CHEBI:30616"/>
    </ligand>
</feature>
<dbReference type="FunFam" id="3.40.50.620:FF:000053">
    <property type="entry name" value="Probable tRNA sulfurtransferase"/>
    <property type="match status" value="1"/>
</dbReference>
<dbReference type="InterPro" id="IPR004114">
    <property type="entry name" value="THUMP_dom"/>
</dbReference>
<evidence type="ECO:0000313" key="21">
    <source>
        <dbReference type="EMBL" id="SKA00879.1"/>
    </source>
</evidence>
<evidence type="ECO:0000256" key="10">
    <source>
        <dbReference type="ARBA" id="ARBA00050570"/>
    </source>
</evidence>
<evidence type="ECO:0000256" key="5">
    <source>
        <dbReference type="ARBA" id="ARBA00022679"/>
    </source>
</evidence>
<reference evidence="22" key="1">
    <citation type="submission" date="2017-02" db="EMBL/GenBank/DDBJ databases">
        <authorList>
            <person name="Varghese N."/>
            <person name="Submissions S."/>
        </authorList>
    </citation>
    <scope>NUCLEOTIDE SEQUENCE [LARGE SCALE GENOMIC DNA]</scope>
    <source>
        <strain evidence="22">ATCC 25662</strain>
    </source>
</reference>
<evidence type="ECO:0000256" key="16">
    <source>
        <dbReference type="ARBA" id="ARBA00075337"/>
    </source>
</evidence>
<feature type="binding site" evidence="19">
    <location>
        <position position="285"/>
    </location>
    <ligand>
        <name>ATP</name>
        <dbReference type="ChEBI" id="CHEBI:30616"/>
    </ligand>
</feature>
<dbReference type="GO" id="GO:0005524">
    <property type="term" value="F:ATP binding"/>
    <property type="evidence" value="ECO:0007669"/>
    <property type="project" value="UniProtKB-UniRule"/>
</dbReference>
<keyword evidence="7 19" id="KW-0067">ATP-binding</keyword>
<evidence type="ECO:0000256" key="15">
    <source>
        <dbReference type="ARBA" id="ARBA00071867"/>
    </source>
</evidence>
<dbReference type="GO" id="GO:0009228">
    <property type="term" value="P:thiamine biosynthetic process"/>
    <property type="evidence" value="ECO:0007669"/>
    <property type="project" value="UniProtKB-KW"/>
</dbReference>
<dbReference type="Pfam" id="PF02926">
    <property type="entry name" value="THUMP"/>
    <property type="match status" value="1"/>
</dbReference>
<keyword evidence="5 19" id="KW-0808">Transferase</keyword>
<keyword evidence="3 19" id="KW-0963">Cytoplasm</keyword>
<comment type="pathway">
    <text evidence="2 19">Cofactor biosynthesis; thiamine diphosphate biosynthesis.</text>
</comment>
<feature type="domain" description="THUMP" evidence="20">
    <location>
        <begin position="61"/>
        <end position="163"/>
    </location>
</feature>
<dbReference type="PANTHER" id="PTHR43209:SF1">
    <property type="entry name" value="TRNA SULFURTRANSFERASE"/>
    <property type="match status" value="1"/>
</dbReference>
<dbReference type="PANTHER" id="PTHR43209">
    <property type="entry name" value="TRNA SULFURTRANSFERASE"/>
    <property type="match status" value="1"/>
</dbReference>
<evidence type="ECO:0000313" key="22">
    <source>
        <dbReference type="Proteomes" id="UP000243297"/>
    </source>
</evidence>
<feature type="binding site" evidence="19">
    <location>
        <begin position="206"/>
        <end position="207"/>
    </location>
    <ligand>
        <name>ATP</name>
        <dbReference type="ChEBI" id="CHEBI:30616"/>
    </ligand>
</feature>
<comment type="catalytic activity">
    <reaction evidence="11 19">
        <text>[ThiS sulfur-carrier protein]-C-terminal Gly-Gly-AMP + S-sulfanyl-L-cysteinyl-[cysteine desulfurase] + AH2 = [ThiS sulfur-carrier protein]-C-terminal-Gly-aminoethanethioate + L-cysteinyl-[cysteine desulfurase] + A + AMP + 2 H(+)</text>
        <dbReference type="Rhea" id="RHEA:43340"/>
        <dbReference type="Rhea" id="RHEA-COMP:12157"/>
        <dbReference type="Rhea" id="RHEA-COMP:12158"/>
        <dbReference type="Rhea" id="RHEA-COMP:12910"/>
        <dbReference type="Rhea" id="RHEA-COMP:19908"/>
        <dbReference type="ChEBI" id="CHEBI:13193"/>
        <dbReference type="ChEBI" id="CHEBI:15378"/>
        <dbReference type="ChEBI" id="CHEBI:17499"/>
        <dbReference type="ChEBI" id="CHEBI:29950"/>
        <dbReference type="ChEBI" id="CHEBI:61963"/>
        <dbReference type="ChEBI" id="CHEBI:90618"/>
        <dbReference type="ChEBI" id="CHEBI:232372"/>
        <dbReference type="ChEBI" id="CHEBI:456215"/>
    </reaction>
</comment>
<dbReference type="CDD" id="cd11716">
    <property type="entry name" value="THUMP_ThiI"/>
    <property type="match status" value="1"/>
</dbReference>
<dbReference type="InterPro" id="IPR014729">
    <property type="entry name" value="Rossmann-like_a/b/a_fold"/>
</dbReference>
<name>A0A1T4QAX4_9FIRM</name>
<dbReference type="Proteomes" id="UP000243297">
    <property type="component" value="Unassembled WGS sequence"/>
</dbReference>
<dbReference type="OrthoDB" id="9773948at2"/>
<dbReference type="CDD" id="cd01712">
    <property type="entry name" value="PPase_ThiI"/>
    <property type="match status" value="1"/>
</dbReference>
<evidence type="ECO:0000256" key="11">
    <source>
        <dbReference type="ARBA" id="ARBA00052330"/>
    </source>
</evidence>
<dbReference type="RefSeq" id="WP_078712765.1">
    <property type="nucleotide sequence ID" value="NZ_FUWY01000009.1"/>
</dbReference>
<evidence type="ECO:0000256" key="8">
    <source>
        <dbReference type="ARBA" id="ARBA00022884"/>
    </source>
</evidence>
<feature type="binding site" evidence="19">
    <location>
        <position position="294"/>
    </location>
    <ligand>
        <name>ATP</name>
        <dbReference type="ChEBI" id="CHEBI:30616"/>
    </ligand>
</feature>
<gene>
    <name evidence="19" type="primary">thiI</name>
    <name evidence="21" type="ORF">SAMN02745191_2380</name>
</gene>
<evidence type="ECO:0000256" key="13">
    <source>
        <dbReference type="ARBA" id="ARBA00061472"/>
    </source>
</evidence>
<keyword evidence="4 19" id="KW-0820">tRNA-binding</keyword>
<dbReference type="HAMAP" id="MF_00021">
    <property type="entry name" value="ThiI"/>
    <property type="match status" value="1"/>
</dbReference>
<dbReference type="InterPro" id="IPR050102">
    <property type="entry name" value="tRNA_sulfurtransferase_ThiI"/>
</dbReference>
<keyword evidence="8 19" id="KW-0694">RNA-binding</keyword>
<evidence type="ECO:0000256" key="2">
    <source>
        <dbReference type="ARBA" id="ARBA00004948"/>
    </source>
</evidence>
<dbReference type="InterPro" id="IPR003720">
    <property type="entry name" value="tRNA_STrfase"/>
</dbReference>
<evidence type="ECO:0000256" key="6">
    <source>
        <dbReference type="ARBA" id="ARBA00022741"/>
    </source>
</evidence>
<dbReference type="InterPro" id="IPR049962">
    <property type="entry name" value="THUMP_ThiI"/>
</dbReference>
<organism evidence="21 22">
    <name type="scientific">Anaerorhabdus furcosa</name>
    <dbReference type="NCBI Taxonomy" id="118967"/>
    <lineage>
        <taxon>Bacteria</taxon>
        <taxon>Bacillati</taxon>
        <taxon>Bacillota</taxon>
        <taxon>Erysipelotrichia</taxon>
        <taxon>Erysipelotrichales</taxon>
        <taxon>Erysipelotrichaceae</taxon>
        <taxon>Anaerorhabdus</taxon>
    </lineage>
</organism>
<dbReference type="GO" id="GO:0002937">
    <property type="term" value="P:tRNA 4-thiouridine biosynthesis"/>
    <property type="evidence" value="ECO:0007669"/>
    <property type="project" value="TreeGrafter"/>
</dbReference>
<dbReference type="Gene3D" id="3.40.50.620">
    <property type="entry name" value="HUPs"/>
    <property type="match status" value="1"/>
</dbReference>
<dbReference type="UniPathway" id="UPA00060"/>
<dbReference type="Pfam" id="PF22025">
    <property type="entry name" value="ThiI_fer"/>
    <property type="match status" value="1"/>
</dbReference>
<evidence type="ECO:0000256" key="3">
    <source>
        <dbReference type="ARBA" id="ARBA00022490"/>
    </source>
</evidence>
<dbReference type="GO" id="GO:0004810">
    <property type="term" value="F:CCA tRNA nucleotidyltransferase activity"/>
    <property type="evidence" value="ECO:0007669"/>
    <property type="project" value="InterPro"/>
</dbReference>
<comment type="function">
    <text evidence="12 19">Catalyzes the ATP-dependent transfer of a sulfur to tRNA to produce 4-thiouridine in position 8 of tRNAs, which functions as a near-UV photosensor. Also catalyzes the transfer of sulfur to the sulfur carrier protein ThiS, forming ThiS-thiocarboxylate. This is a step in the synthesis of thiazole, in the thiamine biosynthesis pathway. The sulfur is donated as persulfide by IscS.</text>
</comment>
<keyword evidence="9 19" id="KW-0784">Thiamine biosynthesis</keyword>
<dbReference type="SUPFAM" id="SSF143437">
    <property type="entry name" value="THUMP domain-like"/>
    <property type="match status" value="1"/>
</dbReference>
<dbReference type="GO" id="GO:0009229">
    <property type="term" value="P:thiamine diphosphate biosynthetic process"/>
    <property type="evidence" value="ECO:0007669"/>
    <property type="project" value="UniProtKB-UniRule"/>
</dbReference>
<dbReference type="SUPFAM" id="SSF52402">
    <property type="entry name" value="Adenine nucleotide alpha hydrolases-like"/>
    <property type="match status" value="1"/>
</dbReference>
<sequence length="395" mass="44438">MVVYDTILIRYGELSTKGKNKKDFINRLSKNIQRVLEDCPELQFKNTYDRIYIKLNGVDPFPLTERISKVFGISSFSLTQKVETNIEAIQKACLEIAQDTQVGTFKVVAHRSDKTFEMKSDDINRSVATVILKNTEHKVNVKTPDFKLHVEVRADSTYITSKIYPAAGGYPVGVNGKAMLLLSGGIDSPVAAYYVMKRGVEIEAIHFSSPPYTSNSAKEKVLELARLVSGYQGRIKVHVVPFTDLQLAIYKHCSESYAITIMRRMMVRIAERVALRNHCLALATGESLGQVASQTLESMGCINDVIKLPVIRPVVTFDKLEIIAKSKEIGTYETSILPFEDCCTIFTPKSPVTKPLIRRAEEYEALFNFETLIEECILNTECIVVKPIKEKESYL</sequence>
<evidence type="ECO:0000256" key="14">
    <source>
        <dbReference type="ARBA" id="ARBA00066827"/>
    </source>
</evidence>
<dbReference type="PROSITE" id="PS51165">
    <property type="entry name" value="THUMP"/>
    <property type="match status" value="1"/>
</dbReference>
<evidence type="ECO:0000256" key="1">
    <source>
        <dbReference type="ARBA" id="ARBA00004496"/>
    </source>
</evidence>
<comment type="catalytic activity">
    <reaction evidence="10 19">
        <text>[ThiI sulfur-carrier protein]-S-sulfanyl-L-cysteine + a uridine in tRNA + 2 reduced [2Fe-2S]-[ferredoxin] + ATP + H(+) = [ThiI sulfur-carrier protein]-L-cysteine + a 4-thiouridine in tRNA + 2 oxidized [2Fe-2S]-[ferredoxin] + AMP + diphosphate</text>
        <dbReference type="Rhea" id="RHEA:24176"/>
        <dbReference type="Rhea" id="RHEA-COMP:10000"/>
        <dbReference type="Rhea" id="RHEA-COMP:10001"/>
        <dbReference type="Rhea" id="RHEA-COMP:13337"/>
        <dbReference type="Rhea" id="RHEA-COMP:13338"/>
        <dbReference type="Rhea" id="RHEA-COMP:13339"/>
        <dbReference type="Rhea" id="RHEA-COMP:13340"/>
        <dbReference type="ChEBI" id="CHEBI:15378"/>
        <dbReference type="ChEBI" id="CHEBI:29950"/>
        <dbReference type="ChEBI" id="CHEBI:30616"/>
        <dbReference type="ChEBI" id="CHEBI:33019"/>
        <dbReference type="ChEBI" id="CHEBI:33737"/>
        <dbReference type="ChEBI" id="CHEBI:33738"/>
        <dbReference type="ChEBI" id="CHEBI:61963"/>
        <dbReference type="ChEBI" id="CHEBI:65315"/>
        <dbReference type="ChEBI" id="CHEBI:136798"/>
        <dbReference type="ChEBI" id="CHEBI:456215"/>
        <dbReference type="EC" id="2.8.1.4"/>
    </reaction>
</comment>
<dbReference type="Pfam" id="PF02568">
    <property type="entry name" value="ThiI"/>
    <property type="match status" value="1"/>
</dbReference>
<accession>A0A1T4QAX4</accession>
<evidence type="ECO:0000259" key="20">
    <source>
        <dbReference type="PROSITE" id="PS51165"/>
    </source>
</evidence>
<comment type="similarity">
    <text evidence="13 19">Belongs to the ThiI family.</text>
</comment>
<dbReference type="GO" id="GO:0140741">
    <property type="term" value="F:tRNA-uracil-4 sulfurtransferase activity"/>
    <property type="evidence" value="ECO:0007669"/>
    <property type="project" value="UniProtKB-EC"/>
</dbReference>
<dbReference type="InterPro" id="IPR049961">
    <property type="entry name" value="ThiI_N"/>
</dbReference>
<protein>
    <recommendedName>
        <fullName evidence="15 19">Probable tRNA sulfurtransferase</fullName>
        <ecNumber evidence="14 19">2.8.1.4</ecNumber>
    </recommendedName>
    <alternativeName>
        <fullName evidence="16 19">Sulfur carrier protein ThiS sulfurtransferase</fullName>
    </alternativeName>
    <alternativeName>
        <fullName evidence="17 19">Thiamine biosynthesis protein ThiI</fullName>
    </alternativeName>
    <alternativeName>
        <fullName evidence="18 19">tRNA 4-thiouridine synthase</fullName>
    </alternativeName>
</protein>
<evidence type="ECO:0000256" key="4">
    <source>
        <dbReference type="ARBA" id="ARBA00022555"/>
    </source>
</evidence>
<dbReference type="EMBL" id="FUWY01000009">
    <property type="protein sequence ID" value="SKA00879.1"/>
    <property type="molecule type" value="Genomic_DNA"/>
</dbReference>
<dbReference type="AlphaFoldDB" id="A0A1T4QAX4"/>
<proteinExistence type="inferred from homology"/>
<feature type="binding site" evidence="19">
    <location>
        <position position="263"/>
    </location>
    <ligand>
        <name>ATP</name>
        <dbReference type="ChEBI" id="CHEBI:30616"/>
    </ligand>
</feature>
<evidence type="ECO:0000256" key="18">
    <source>
        <dbReference type="ARBA" id="ARBA00080570"/>
    </source>
</evidence>
<dbReference type="NCBIfam" id="TIGR00342">
    <property type="entry name" value="tRNA uracil 4-sulfurtransferase ThiI"/>
    <property type="match status" value="1"/>
</dbReference>